<evidence type="ECO:0000256" key="2">
    <source>
        <dbReference type="ARBA" id="ARBA00023315"/>
    </source>
</evidence>
<keyword evidence="1" id="KW-0808">Transferase</keyword>
<evidence type="ECO:0000313" key="4">
    <source>
        <dbReference type="EMBL" id="MBM6949050.1"/>
    </source>
</evidence>
<evidence type="ECO:0000259" key="3">
    <source>
        <dbReference type="PROSITE" id="PS51186"/>
    </source>
</evidence>
<proteinExistence type="predicted"/>
<evidence type="ECO:0000256" key="1">
    <source>
        <dbReference type="ARBA" id="ARBA00022679"/>
    </source>
</evidence>
<name>A0A938XBL7_9CLOT</name>
<dbReference type="EMBL" id="JACJKS010000016">
    <property type="protein sequence ID" value="MBM6949050.1"/>
    <property type="molecule type" value="Genomic_DNA"/>
</dbReference>
<dbReference type="GO" id="GO:0016747">
    <property type="term" value="F:acyltransferase activity, transferring groups other than amino-acyl groups"/>
    <property type="evidence" value="ECO:0007669"/>
    <property type="project" value="InterPro"/>
</dbReference>
<dbReference type="InterPro" id="IPR016181">
    <property type="entry name" value="Acyl_CoA_acyltransferase"/>
</dbReference>
<gene>
    <name evidence="4" type="ORF">H6A20_10340</name>
</gene>
<accession>A0A938XBL7</accession>
<dbReference type="PROSITE" id="PS51186">
    <property type="entry name" value="GNAT"/>
    <property type="match status" value="1"/>
</dbReference>
<dbReference type="Pfam" id="PF13508">
    <property type="entry name" value="Acetyltransf_7"/>
    <property type="match status" value="1"/>
</dbReference>
<dbReference type="Proteomes" id="UP000705508">
    <property type="component" value="Unassembled WGS sequence"/>
</dbReference>
<feature type="domain" description="N-acetyltransferase" evidence="3">
    <location>
        <begin position="1"/>
        <end position="142"/>
    </location>
</feature>
<dbReference type="RefSeq" id="WP_204907051.1">
    <property type="nucleotide sequence ID" value="NZ_JACJKS010000016.1"/>
</dbReference>
<dbReference type="SUPFAM" id="SSF55729">
    <property type="entry name" value="Acyl-CoA N-acyltransferases (Nat)"/>
    <property type="match status" value="1"/>
</dbReference>
<organism evidence="4 5">
    <name type="scientific">Mordavella massiliensis</name>
    <dbReference type="NCBI Taxonomy" id="1871024"/>
    <lineage>
        <taxon>Bacteria</taxon>
        <taxon>Bacillati</taxon>
        <taxon>Bacillota</taxon>
        <taxon>Clostridia</taxon>
        <taxon>Eubacteriales</taxon>
        <taxon>Clostridiaceae</taxon>
        <taxon>Mordavella</taxon>
    </lineage>
</organism>
<reference evidence="4" key="2">
    <citation type="journal article" date="2021" name="Sci. Rep.">
        <title>The distribution of antibiotic resistance genes in chicken gut microbiota commensals.</title>
        <authorList>
            <person name="Juricova H."/>
            <person name="Matiasovicova J."/>
            <person name="Kubasova T."/>
            <person name="Cejkova D."/>
            <person name="Rychlik I."/>
        </authorList>
    </citation>
    <scope>NUCLEOTIDE SEQUENCE</scope>
    <source>
        <strain evidence="4">An582</strain>
    </source>
</reference>
<evidence type="ECO:0000313" key="5">
    <source>
        <dbReference type="Proteomes" id="UP000705508"/>
    </source>
</evidence>
<dbReference type="CDD" id="cd04301">
    <property type="entry name" value="NAT_SF"/>
    <property type="match status" value="1"/>
</dbReference>
<keyword evidence="2" id="KW-0012">Acyltransferase</keyword>
<sequence>MIRKFEERDLETVMELWLAGNLQAHSFIPERYWKDSRELVKDLLPGASLYVYTEETGRPDGFIGLSGDYIEGIFVRGEKRSCGIGAALLDFAKEGHGVLTLRVYQKNERAVKFYLRNGFRIRREELDEGTGEKEYEMVWKGEGGQ</sequence>
<dbReference type="Gene3D" id="3.40.630.30">
    <property type="match status" value="1"/>
</dbReference>
<comment type="caution">
    <text evidence="4">The sequence shown here is derived from an EMBL/GenBank/DDBJ whole genome shotgun (WGS) entry which is preliminary data.</text>
</comment>
<dbReference type="InterPro" id="IPR000182">
    <property type="entry name" value="GNAT_dom"/>
</dbReference>
<protein>
    <submittedName>
        <fullName evidence="4">GNAT family N-acetyltransferase</fullName>
    </submittedName>
</protein>
<dbReference type="PANTHER" id="PTHR43800:SF1">
    <property type="entry name" value="PEPTIDYL-LYSINE N-ACETYLTRANSFERASE YJAB"/>
    <property type="match status" value="1"/>
</dbReference>
<reference evidence="4" key="1">
    <citation type="submission" date="2020-08" db="EMBL/GenBank/DDBJ databases">
        <authorList>
            <person name="Cejkova D."/>
            <person name="Kubasova T."/>
            <person name="Jahodarova E."/>
            <person name="Rychlik I."/>
        </authorList>
    </citation>
    <scope>NUCLEOTIDE SEQUENCE</scope>
    <source>
        <strain evidence="4">An582</strain>
    </source>
</reference>
<dbReference type="AlphaFoldDB" id="A0A938XBL7"/>
<dbReference type="PANTHER" id="PTHR43800">
    <property type="entry name" value="PEPTIDYL-LYSINE N-ACETYLTRANSFERASE YJAB"/>
    <property type="match status" value="1"/>
</dbReference>